<protein>
    <recommendedName>
        <fullName evidence="2">C2 domain-containing protein</fullName>
    </recommendedName>
</protein>
<gene>
    <name evidence="3" type="ORF">SADUNF_Sadunf13G0016200</name>
</gene>
<dbReference type="PROSITE" id="PS50004">
    <property type="entry name" value="C2"/>
    <property type="match status" value="1"/>
</dbReference>
<dbReference type="GO" id="GO:0006952">
    <property type="term" value="P:defense response"/>
    <property type="evidence" value="ECO:0007669"/>
    <property type="project" value="InterPro"/>
</dbReference>
<dbReference type="PANTHER" id="PTHR32246:SF163">
    <property type="entry name" value="PROTEIN SRC2-LIKE"/>
    <property type="match status" value="1"/>
</dbReference>
<dbReference type="EMBL" id="JADGMS010000013">
    <property type="protein sequence ID" value="KAF9669933.1"/>
    <property type="molecule type" value="Genomic_DNA"/>
</dbReference>
<evidence type="ECO:0000256" key="1">
    <source>
        <dbReference type="SAM" id="MobiDB-lite"/>
    </source>
</evidence>
<dbReference type="InterPro" id="IPR044750">
    <property type="entry name" value="C2_SRC2/BAP"/>
</dbReference>
<name>A0A835JJU8_9ROSI</name>
<proteinExistence type="predicted"/>
<organism evidence="3 4">
    <name type="scientific">Salix dunnii</name>
    <dbReference type="NCBI Taxonomy" id="1413687"/>
    <lineage>
        <taxon>Eukaryota</taxon>
        <taxon>Viridiplantae</taxon>
        <taxon>Streptophyta</taxon>
        <taxon>Embryophyta</taxon>
        <taxon>Tracheophyta</taxon>
        <taxon>Spermatophyta</taxon>
        <taxon>Magnoliopsida</taxon>
        <taxon>eudicotyledons</taxon>
        <taxon>Gunneridae</taxon>
        <taxon>Pentapetalae</taxon>
        <taxon>rosids</taxon>
        <taxon>fabids</taxon>
        <taxon>Malpighiales</taxon>
        <taxon>Salicaceae</taxon>
        <taxon>Saliceae</taxon>
        <taxon>Salix</taxon>
    </lineage>
</organism>
<dbReference type="AlphaFoldDB" id="A0A835JJU8"/>
<comment type="caution">
    <text evidence="3">The sequence shown here is derived from an EMBL/GenBank/DDBJ whole genome shotgun (WGS) entry which is preliminary data.</text>
</comment>
<dbReference type="CDD" id="cd04051">
    <property type="entry name" value="C2_SRC2_like"/>
    <property type="match status" value="1"/>
</dbReference>
<dbReference type="Pfam" id="PF00168">
    <property type="entry name" value="C2"/>
    <property type="match status" value="1"/>
</dbReference>
<feature type="compositionally biased region" description="Pro residues" evidence="1">
    <location>
        <begin position="185"/>
        <end position="209"/>
    </location>
</feature>
<feature type="region of interest" description="Disordered" evidence="1">
    <location>
        <begin position="179"/>
        <end position="259"/>
    </location>
</feature>
<dbReference type="PANTHER" id="PTHR32246">
    <property type="entry name" value="INGRESSION PROTEIN FIC1"/>
    <property type="match status" value="1"/>
</dbReference>
<evidence type="ECO:0000313" key="3">
    <source>
        <dbReference type="EMBL" id="KAF9669933.1"/>
    </source>
</evidence>
<sequence>MERRPLEITVVSGKGLKDVNLIGKMDVYCVVSIKGDPHKSKQKQKTNVHQDCGPNPVWNFPMKFTIDEAAAQQNRLQIKFKLLAERMMGDKDVGVVSVPVKELLDSKDGKGGVVSYAVKTASGKMKGTLNFSYNLGEKFSAPAPEKAKKMDEHVAGANTSKGYHEPVTAYPAMGYQGGPGSSSAYPPPPPQAAHPGPYPYPYQYPPPPQQGYGGYPPAPGHGYPGYPPQPGYGGYPQQPGYGGYPPAMQPQKPKKSGKGNMALGLGAGLLGGLLVGEMISDVGDAVSFDDEMPGQKLHNEQVDD</sequence>
<evidence type="ECO:0000313" key="4">
    <source>
        <dbReference type="Proteomes" id="UP000657918"/>
    </source>
</evidence>
<dbReference type="Proteomes" id="UP000657918">
    <property type="component" value="Unassembled WGS sequence"/>
</dbReference>
<evidence type="ECO:0000259" key="2">
    <source>
        <dbReference type="PROSITE" id="PS50004"/>
    </source>
</evidence>
<reference evidence="3 4" key="1">
    <citation type="submission" date="2020-10" db="EMBL/GenBank/DDBJ databases">
        <title>Plant Genome Project.</title>
        <authorList>
            <person name="Zhang R.-G."/>
        </authorList>
    </citation>
    <scope>NUCLEOTIDE SEQUENCE [LARGE SCALE GENOMIC DNA]</scope>
    <source>
        <strain evidence="3">FAFU-HL-1</strain>
        <tissue evidence="3">Leaf</tissue>
    </source>
</reference>
<feature type="domain" description="C2" evidence="2">
    <location>
        <begin position="1"/>
        <end position="114"/>
    </location>
</feature>
<dbReference type="SUPFAM" id="SSF49562">
    <property type="entry name" value="C2 domain (Calcium/lipid-binding domain, CaLB)"/>
    <property type="match status" value="1"/>
</dbReference>
<dbReference type="Gene3D" id="2.60.40.150">
    <property type="entry name" value="C2 domain"/>
    <property type="match status" value="1"/>
</dbReference>
<dbReference type="SMART" id="SM00239">
    <property type="entry name" value="C2"/>
    <property type="match status" value="1"/>
</dbReference>
<dbReference type="InterPro" id="IPR035892">
    <property type="entry name" value="C2_domain_sf"/>
</dbReference>
<dbReference type="OrthoDB" id="270970at2759"/>
<keyword evidence="4" id="KW-1185">Reference proteome</keyword>
<accession>A0A835JJU8</accession>
<dbReference type="InterPro" id="IPR000008">
    <property type="entry name" value="C2_dom"/>
</dbReference>